<dbReference type="PANTHER" id="PTHR34875">
    <property type="entry name" value="UPF0237 PROTEIN MJ1558"/>
    <property type="match status" value="1"/>
</dbReference>
<keyword evidence="1" id="KW-0963">Cytoplasm</keyword>
<dbReference type="InterPro" id="IPR002912">
    <property type="entry name" value="ACT_dom"/>
</dbReference>
<sequence>MESQTVFIANVSGQASPKTLQHLAQITHKHGGTWIVSKINYLDDQIAGLVKIKCPTESVKAIQKAFKNSENLTTHFAPTQAAKHAEDDIYELRFDSQEQSGIIQELTHILERERANILSIDTQRLFLAGENGINANLFTSQFSITIPEQTNIKDVIAELEAITQGTRVIDVTSILSKEE</sequence>
<dbReference type="Gene3D" id="3.30.70.260">
    <property type="match status" value="1"/>
</dbReference>
<name>A0A557PFH8_9VIBR</name>
<dbReference type="EMBL" id="VMKJ01000002">
    <property type="protein sequence ID" value="TVO39420.1"/>
    <property type="molecule type" value="Genomic_DNA"/>
</dbReference>
<keyword evidence="1" id="KW-0804">Transcription</keyword>
<accession>A0A557PFH8</accession>
<dbReference type="PIRSF" id="PIRSF028103">
    <property type="entry name" value="GcvR"/>
    <property type="match status" value="1"/>
</dbReference>
<dbReference type="SUPFAM" id="SSF55021">
    <property type="entry name" value="ACT-like"/>
    <property type="match status" value="1"/>
</dbReference>
<evidence type="ECO:0000313" key="4">
    <source>
        <dbReference type="Proteomes" id="UP000319828"/>
    </source>
</evidence>
<dbReference type="AlphaFoldDB" id="A0A557PFH8"/>
<dbReference type="PROSITE" id="PS51671">
    <property type="entry name" value="ACT"/>
    <property type="match status" value="1"/>
</dbReference>
<gene>
    <name evidence="3" type="ORF">FOF44_02185</name>
</gene>
<comment type="subcellular location">
    <subcellularLocation>
        <location evidence="1">Cytoplasm</location>
    </subcellularLocation>
</comment>
<dbReference type="Proteomes" id="UP000319828">
    <property type="component" value="Unassembled WGS sequence"/>
</dbReference>
<evidence type="ECO:0000256" key="1">
    <source>
        <dbReference type="PIRNR" id="PIRNR028103"/>
    </source>
</evidence>
<dbReference type="InterPro" id="IPR050990">
    <property type="entry name" value="UPF0237/GcvR_regulator"/>
</dbReference>
<keyword evidence="1" id="KW-0678">Repressor</keyword>
<dbReference type="InterPro" id="IPR045865">
    <property type="entry name" value="ACT-like_dom_sf"/>
</dbReference>
<feature type="domain" description="ACT" evidence="2">
    <location>
        <begin position="91"/>
        <end position="176"/>
    </location>
</feature>
<dbReference type="RefSeq" id="WP_144387335.1">
    <property type="nucleotide sequence ID" value="NZ_CANNCB010000001.1"/>
</dbReference>
<comment type="caution">
    <text evidence="3">The sequence shown here is derived from an EMBL/GenBank/DDBJ whole genome shotgun (WGS) entry which is preliminary data.</text>
</comment>
<dbReference type="GO" id="GO:0005737">
    <property type="term" value="C:cytoplasm"/>
    <property type="evidence" value="ECO:0007669"/>
    <property type="project" value="UniProtKB-SubCell"/>
</dbReference>
<dbReference type="OrthoDB" id="5814370at2"/>
<proteinExistence type="predicted"/>
<organism evidence="3 4">
    <name type="scientific">Vibrio algivorus</name>
    <dbReference type="NCBI Taxonomy" id="1667024"/>
    <lineage>
        <taxon>Bacteria</taxon>
        <taxon>Pseudomonadati</taxon>
        <taxon>Pseudomonadota</taxon>
        <taxon>Gammaproteobacteria</taxon>
        <taxon>Vibrionales</taxon>
        <taxon>Vibrionaceae</taxon>
        <taxon>Vibrio</taxon>
    </lineage>
</organism>
<evidence type="ECO:0000313" key="3">
    <source>
        <dbReference type="EMBL" id="TVO39420.1"/>
    </source>
</evidence>
<dbReference type="InterPro" id="IPR016867">
    <property type="entry name" value="GcvR"/>
</dbReference>
<dbReference type="GO" id="GO:0006355">
    <property type="term" value="P:regulation of DNA-templated transcription"/>
    <property type="evidence" value="ECO:0007669"/>
    <property type="project" value="UniProtKB-UniRule"/>
</dbReference>
<protein>
    <recommendedName>
        <fullName evidence="1">Glycine cleavage system transcriptional repressor</fullName>
    </recommendedName>
</protein>
<evidence type="ECO:0000259" key="2">
    <source>
        <dbReference type="PROSITE" id="PS51671"/>
    </source>
</evidence>
<dbReference type="PANTHER" id="PTHR34875:SF6">
    <property type="entry name" value="UPF0237 PROTEIN MJ1558"/>
    <property type="match status" value="1"/>
</dbReference>
<reference evidence="3 4" key="1">
    <citation type="submission" date="2019-07" db="EMBL/GenBank/DDBJ databases">
        <title>The draft genome sequence of Vibrio algivorus M1486.</title>
        <authorList>
            <person name="Meng X."/>
        </authorList>
    </citation>
    <scope>NUCLEOTIDE SEQUENCE [LARGE SCALE GENOMIC DNA]</scope>
    <source>
        <strain evidence="3 4">M1486</strain>
    </source>
</reference>